<sequence>MGLGDNSIASSERPEYGSVNIALGEYPATSKNESVDAKKVAEDIISKLNSALSNDDHSAVANLFLKDKSYWRDHLALTWEFRTSKGRSNIKKLLDEAQVKLTRIDLDKSSAFRAPKFGPIDAWGDVNGIQFYIKFENEVGCGEGVVNLADQDGEWKLFTIYTALQELQGHEEPLNHRRTRGVKHGGDPLRKNWKERRDVEKEEIDPKVLIIGAGQGGLTVAARLKMLNVPTLIIDANERVGDNWRKRYHQLVLHDPVWYDHMPYVPFPPHWPVFTPKDKLAEFFEAYVHLLELNVWTSTNLKSTSWDECKKQWTVEVSRRKLDGSIESRTLYPRHIIQATGHSGQKNMPEIPGMDDFRGDRLCHSSEHPGANPASKGKKAIVVGCCNSGHDIAQDFYEKGYEVTIVQRSTTCVISSESICEIGLKGLYDEDAPPTADADLFLWSIPSELFKVQQIKVTKKQGEADQKLLDGLAAAGFKTDNGPMNAGLLIKYFQRGGGYYIDVGASQLIIDRKIKVKQGCELTRILSNGIEFSDGSRLEADEIVFATGYQNMRTQARLIFGDEVADTVNDVWGFNDEGEFRTMWQRSGHEGLWFMGGNLAISRRRRRGSRGRRVELGTAIISWDLQTIPSFLCFASHVPSKICTSRDQSTPHLHIERGAFVAWDCHVRWTQIIILILSYSTTQLPDLPKPLKFYHSSMMPQRILIVGGASGIGAALTISIIRSSSAQVFVFDKSIDYSSTGPLGALLAFPNRMYGHEGDVTIPEEREHAVATCTRADVLGGLDTVVYCAGVITPISRIEKMDLSRVEETYAVNIFGAMAMAQLTLHHLRAARLANPLNAGFGKIIYLTSACDSDVTYHGWSPYCTSKAALTRFIGCLAHEEPGVSVQGVYPKLTRTKMPEDVIAGKFKGVMADHEVERFRIWDVVGDEMIEPAEWCGEAVSKLVLGLFEGGKSGETLYYDEHVPEKIKGT</sequence>
<name>A0A6A5QWU0_AMPQU</name>
<dbReference type="InterPro" id="IPR020904">
    <property type="entry name" value="Sc_DH/Rdtase_CS"/>
</dbReference>
<dbReference type="AlphaFoldDB" id="A0A6A5QWU0"/>
<protein>
    <recommendedName>
        <fullName evidence="5">FAD/NAD(P)-binding domain-containing protein</fullName>
    </recommendedName>
</protein>
<evidence type="ECO:0000313" key="4">
    <source>
        <dbReference type="Proteomes" id="UP000800096"/>
    </source>
</evidence>
<evidence type="ECO:0000313" key="3">
    <source>
        <dbReference type="EMBL" id="KAF1919892.1"/>
    </source>
</evidence>
<dbReference type="Pfam" id="PF00106">
    <property type="entry name" value="adh_short"/>
    <property type="match status" value="1"/>
</dbReference>
<dbReference type="EMBL" id="ML979133">
    <property type="protein sequence ID" value="KAF1919892.1"/>
    <property type="molecule type" value="Genomic_DNA"/>
</dbReference>
<organism evidence="3 4">
    <name type="scientific">Ampelomyces quisqualis</name>
    <name type="common">Powdery mildew agent</name>
    <dbReference type="NCBI Taxonomy" id="50730"/>
    <lineage>
        <taxon>Eukaryota</taxon>
        <taxon>Fungi</taxon>
        <taxon>Dikarya</taxon>
        <taxon>Ascomycota</taxon>
        <taxon>Pezizomycotina</taxon>
        <taxon>Dothideomycetes</taxon>
        <taxon>Pleosporomycetidae</taxon>
        <taxon>Pleosporales</taxon>
        <taxon>Pleosporineae</taxon>
        <taxon>Phaeosphaeriaceae</taxon>
        <taxon>Ampelomyces</taxon>
    </lineage>
</organism>
<dbReference type="PROSITE" id="PS00061">
    <property type="entry name" value="ADH_SHORT"/>
    <property type="match status" value="1"/>
</dbReference>
<dbReference type="PRINTS" id="PR00081">
    <property type="entry name" value="GDHRDH"/>
</dbReference>
<dbReference type="InterPro" id="IPR002347">
    <property type="entry name" value="SDR_fam"/>
</dbReference>
<dbReference type="SUPFAM" id="SSF51905">
    <property type="entry name" value="FAD/NAD(P)-binding domain"/>
    <property type="match status" value="1"/>
</dbReference>
<evidence type="ECO:0000256" key="1">
    <source>
        <dbReference type="ARBA" id="ARBA00022857"/>
    </source>
</evidence>
<dbReference type="InterPro" id="IPR036188">
    <property type="entry name" value="FAD/NAD-bd_sf"/>
</dbReference>
<dbReference type="Gene3D" id="3.40.50.720">
    <property type="entry name" value="NAD(P)-binding Rossmann-like Domain"/>
    <property type="match status" value="1"/>
</dbReference>
<accession>A0A6A5QWU0</accession>
<dbReference type="InterPro" id="IPR050982">
    <property type="entry name" value="Auxin_biosynth/cation_transpt"/>
</dbReference>
<dbReference type="Proteomes" id="UP000800096">
    <property type="component" value="Unassembled WGS sequence"/>
</dbReference>
<dbReference type="PANTHER" id="PTHR43539:SF68">
    <property type="entry name" value="FLAVIN-BINDING MONOOXYGENASE-LIKE PROTEIN (AFU_ORTHOLOGUE AFUA_4G09220)"/>
    <property type="match status" value="1"/>
</dbReference>
<dbReference type="GO" id="GO:0004497">
    <property type="term" value="F:monooxygenase activity"/>
    <property type="evidence" value="ECO:0007669"/>
    <property type="project" value="TreeGrafter"/>
</dbReference>
<gene>
    <name evidence="3" type="ORF">BDU57DRAFT_593612</name>
</gene>
<dbReference type="CDD" id="cd05233">
    <property type="entry name" value="SDR_c"/>
    <property type="match status" value="1"/>
</dbReference>
<dbReference type="OrthoDB" id="74360at2759"/>
<evidence type="ECO:0008006" key="5">
    <source>
        <dbReference type="Google" id="ProtNLM"/>
    </source>
</evidence>
<dbReference type="GO" id="GO:0050660">
    <property type="term" value="F:flavin adenine dinucleotide binding"/>
    <property type="evidence" value="ECO:0007669"/>
    <property type="project" value="TreeGrafter"/>
</dbReference>
<dbReference type="Gene3D" id="3.50.50.60">
    <property type="entry name" value="FAD/NAD(P)-binding domain"/>
    <property type="match status" value="1"/>
</dbReference>
<proteinExistence type="predicted"/>
<keyword evidence="2" id="KW-0560">Oxidoreductase</keyword>
<dbReference type="SUPFAM" id="SSF51735">
    <property type="entry name" value="NAD(P)-binding Rossmann-fold domains"/>
    <property type="match status" value="1"/>
</dbReference>
<reference evidence="3" key="1">
    <citation type="journal article" date="2020" name="Stud. Mycol.">
        <title>101 Dothideomycetes genomes: a test case for predicting lifestyles and emergence of pathogens.</title>
        <authorList>
            <person name="Haridas S."/>
            <person name="Albert R."/>
            <person name="Binder M."/>
            <person name="Bloem J."/>
            <person name="Labutti K."/>
            <person name="Salamov A."/>
            <person name="Andreopoulos B."/>
            <person name="Baker S."/>
            <person name="Barry K."/>
            <person name="Bills G."/>
            <person name="Bluhm B."/>
            <person name="Cannon C."/>
            <person name="Castanera R."/>
            <person name="Culley D."/>
            <person name="Daum C."/>
            <person name="Ezra D."/>
            <person name="Gonzalez J."/>
            <person name="Henrissat B."/>
            <person name="Kuo A."/>
            <person name="Liang C."/>
            <person name="Lipzen A."/>
            <person name="Lutzoni F."/>
            <person name="Magnuson J."/>
            <person name="Mondo S."/>
            <person name="Nolan M."/>
            <person name="Ohm R."/>
            <person name="Pangilinan J."/>
            <person name="Park H.-J."/>
            <person name="Ramirez L."/>
            <person name="Alfaro M."/>
            <person name="Sun H."/>
            <person name="Tritt A."/>
            <person name="Yoshinaga Y."/>
            <person name="Zwiers L.-H."/>
            <person name="Turgeon B."/>
            <person name="Goodwin S."/>
            <person name="Spatafora J."/>
            <person name="Crous P."/>
            <person name="Grigoriev I."/>
        </authorList>
    </citation>
    <scope>NUCLEOTIDE SEQUENCE</scope>
    <source>
        <strain evidence="3">HMLAC05119</strain>
    </source>
</reference>
<dbReference type="PANTHER" id="PTHR43539">
    <property type="entry name" value="FLAVIN-BINDING MONOOXYGENASE-LIKE PROTEIN (AFU_ORTHOLOGUE AFUA_4G09220)"/>
    <property type="match status" value="1"/>
</dbReference>
<evidence type="ECO:0000256" key="2">
    <source>
        <dbReference type="ARBA" id="ARBA00023002"/>
    </source>
</evidence>
<keyword evidence="4" id="KW-1185">Reference proteome</keyword>
<dbReference type="InterPro" id="IPR036291">
    <property type="entry name" value="NAD(P)-bd_dom_sf"/>
</dbReference>
<keyword evidence="1" id="KW-0521">NADP</keyword>
<dbReference type="Pfam" id="PF13738">
    <property type="entry name" value="Pyr_redox_3"/>
    <property type="match status" value="1"/>
</dbReference>